<organism evidence="2 3">
    <name type="scientific">Formimonas warabiya</name>
    <dbReference type="NCBI Taxonomy" id="1761012"/>
    <lineage>
        <taxon>Bacteria</taxon>
        <taxon>Bacillati</taxon>
        <taxon>Bacillota</taxon>
        <taxon>Clostridia</taxon>
        <taxon>Eubacteriales</taxon>
        <taxon>Peptococcaceae</taxon>
        <taxon>Candidatus Formimonas</taxon>
    </lineage>
</organism>
<evidence type="ECO:0000313" key="3">
    <source>
        <dbReference type="Proteomes" id="UP000323521"/>
    </source>
</evidence>
<name>A0A3G1KMU7_FORW1</name>
<dbReference type="InterPro" id="IPR000719">
    <property type="entry name" value="Prot_kinase_dom"/>
</dbReference>
<accession>A0A3G1KMU7</accession>
<proteinExistence type="predicted"/>
<dbReference type="PANTHER" id="PTHR44167:SF24">
    <property type="entry name" value="SERINE_THREONINE-PROTEIN KINASE CHK2"/>
    <property type="match status" value="1"/>
</dbReference>
<dbReference type="GO" id="GO:0004672">
    <property type="term" value="F:protein kinase activity"/>
    <property type="evidence" value="ECO:0007669"/>
    <property type="project" value="InterPro"/>
</dbReference>
<gene>
    <name evidence="2" type="ORF">DCMF_02475</name>
</gene>
<keyword evidence="3" id="KW-1185">Reference proteome</keyword>
<dbReference type="SMART" id="SM00220">
    <property type="entry name" value="S_TKc"/>
    <property type="match status" value="1"/>
</dbReference>
<dbReference type="AlphaFoldDB" id="A0A3G1KMU7"/>
<dbReference type="Pfam" id="PF00069">
    <property type="entry name" value="Pkinase"/>
    <property type="match status" value="1"/>
</dbReference>
<dbReference type="Proteomes" id="UP000323521">
    <property type="component" value="Chromosome"/>
</dbReference>
<reference evidence="2 3" key="1">
    <citation type="submission" date="2016-10" db="EMBL/GenBank/DDBJ databases">
        <title>Complete Genome Sequence of Peptococcaceae strain DCMF.</title>
        <authorList>
            <person name="Edwards R.J."/>
            <person name="Holland S.I."/>
            <person name="Deshpande N.P."/>
            <person name="Wong Y.K."/>
            <person name="Ertan H."/>
            <person name="Manefield M."/>
            <person name="Russell T.L."/>
            <person name="Lee M.J."/>
        </authorList>
    </citation>
    <scope>NUCLEOTIDE SEQUENCE [LARGE SCALE GENOMIC DNA]</scope>
    <source>
        <strain evidence="2 3">DCMF</strain>
    </source>
</reference>
<dbReference type="PANTHER" id="PTHR44167">
    <property type="entry name" value="OVARIAN-SPECIFIC SERINE/THREONINE-PROTEIN KINASE LOK-RELATED"/>
    <property type="match status" value="1"/>
</dbReference>
<protein>
    <recommendedName>
        <fullName evidence="1">Protein kinase domain-containing protein</fullName>
    </recommendedName>
</protein>
<dbReference type="PROSITE" id="PS50011">
    <property type="entry name" value="PROTEIN_KINASE_DOM"/>
    <property type="match status" value="1"/>
</dbReference>
<evidence type="ECO:0000313" key="2">
    <source>
        <dbReference type="EMBL" id="ATW23811.1"/>
    </source>
</evidence>
<dbReference type="InterPro" id="IPR008266">
    <property type="entry name" value="Tyr_kinase_AS"/>
</dbReference>
<dbReference type="EMBL" id="CP017634">
    <property type="protein sequence ID" value="ATW23811.1"/>
    <property type="molecule type" value="Genomic_DNA"/>
</dbReference>
<evidence type="ECO:0000259" key="1">
    <source>
        <dbReference type="PROSITE" id="PS50011"/>
    </source>
</evidence>
<sequence length="243" mass="28145">MYALKVLKKKDEPEETNFLRFQLETEILSSLNHPRVPKLVEVFSVDNNHCIVQEIIEGYPLSSLIDRGYVFSEDQVKEIVRQLLMVLKDLHCSSVPEKSVVHRDLRLSNLIMNHNRLFLIDFGFARFLDPKQFPYCPDPPIDRFLNQRKNTSMPKNKIVNDPGPRTYQSLRRDISPSSDLFGTGIIALDLFTNWVKDETDFHQPWETVLHLSPNFASFINKLLHFGNSSFISADEAISELKNI</sequence>
<dbReference type="SUPFAM" id="SSF56112">
    <property type="entry name" value="Protein kinase-like (PK-like)"/>
    <property type="match status" value="1"/>
</dbReference>
<dbReference type="Gene3D" id="1.10.510.10">
    <property type="entry name" value="Transferase(Phosphotransferase) domain 1"/>
    <property type="match status" value="1"/>
</dbReference>
<dbReference type="GO" id="GO:0005524">
    <property type="term" value="F:ATP binding"/>
    <property type="evidence" value="ECO:0007669"/>
    <property type="project" value="InterPro"/>
</dbReference>
<feature type="domain" description="Protein kinase" evidence="1">
    <location>
        <begin position="1"/>
        <end position="243"/>
    </location>
</feature>
<dbReference type="Gene3D" id="3.30.200.20">
    <property type="entry name" value="Phosphorylase Kinase, domain 1"/>
    <property type="match status" value="1"/>
</dbReference>
<dbReference type="KEGG" id="fwa:DCMF_02475"/>
<dbReference type="PROSITE" id="PS00109">
    <property type="entry name" value="PROTEIN_KINASE_TYR"/>
    <property type="match status" value="1"/>
</dbReference>
<dbReference type="InterPro" id="IPR011009">
    <property type="entry name" value="Kinase-like_dom_sf"/>
</dbReference>